<feature type="compositionally biased region" description="Low complexity" evidence="3">
    <location>
        <begin position="85"/>
        <end position="96"/>
    </location>
</feature>
<keyword evidence="2" id="KW-0863">Zinc-finger</keyword>
<reference evidence="5 6" key="1">
    <citation type="submission" date="2014-06" db="EMBL/GenBank/DDBJ databases">
        <title>Evolutionary Origins and Diversification of the Mycorrhizal Mutualists.</title>
        <authorList>
            <consortium name="DOE Joint Genome Institute"/>
            <consortium name="Mycorrhizal Genomics Consortium"/>
            <person name="Kohler A."/>
            <person name="Kuo A."/>
            <person name="Nagy L.G."/>
            <person name="Floudas D."/>
            <person name="Copeland A."/>
            <person name="Barry K.W."/>
            <person name="Cichocki N."/>
            <person name="Veneault-Fourrey C."/>
            <person name="LaButti K."/>
            <person name="Lindquist E.A."/>
            <person name="Lipzen A."/>
            <person name="Lundell T."/>
            <person name="Morin E."/>
            <person name="Murat C."/>
            <person name="Riley R."/>
            <person name="Ohm R."/>
            <person name="Sun H."/>
            <person name="Tunlid A."/>
            <person name="Henrissat B."/>
            <person name="Grigoriev I.V."/>
            <person name="Hibbett D.S."/>
            <person name="Martin F."/>
        </authorList>
    </citation>
    <scope>NUCLEOTIDE SEQUENCE [LARGE SCALE GENOMIC DNA]</scope>
    <source>
        <strain evidence="5 6">SS14</strain>
    </source>
</reference>
<accession>A0A0C9VJJ6</accession>
<sequence>MPITGNTMSNNSSGNAGRSSGNNTTTSNKGKTKQKSTPTNDIGSKLGPDGKLLPAECQRCIDGGLCLVCGKSGHMAKDCLRAKTTPTTTTTTQTKARTARIETVTDSTESAEASGSKN</sequence>
<evidence type="ECO:0000256" key="3">
    <source>
        <dbReference type="SAM" id="MobiDB-lite"/>
    </source>
</evidence>
<keyword evidence="6" id="KW-1185">Reference proteome</keyword>
<evidence type="ECO:0000313" key="6">
    <source>
        <dbReference type="Proteomes" id="UP000054279"/>
    </source>
</evidence>
<gene>
    <name evidence="5" type="ORF">M422DRAFT_259686</name>
</gene>
<feature type="compositionally biased region" description="Low complexity" evidence="3">
    <location>
        <begin position="1"/>
        <end position="29"/>
    </location>
</feature>
<keyword evidence="2" id="KW-0479">Metal-binding</keyword>
<dbReference type="GO" id="GO:0006397">
    <property type="term" value="P:mRNA processing"/>
    <property type="evidence" value="ECO:0007669"/>
    <property type="project" value="UniProtKB-KW"/>
</dbReference>
<dbReference type="SUPFAM" id="SSF57756">
    <property type="entry name" value="Retrovirus zinc finger-like domains"/>
    <property type="match status" value="1"/>
</dbReference>
<proteinExistence type="predicted"/>
<dbReference type="InterPro" id="IPR036875">
    <property type="entry name" value="Znf_CCHC_sf"/>
</dbReference>
<dbReference type="Proteomes" id="UP000054279">
    <property type="component" value="Unassembled WGS sequence"/>
</dbReference>
<dbReference type="GO" id="GO:0008270">
    <property type="term" value="F:zinc ion binding"/>
    <property type="evidence" value="ECO:0007669"/>
    <property type="project" value="UniProtKB-KW"/>
</dbReference>
<evidence type="ECO:0000256" key="1">
    <source>
        <dbReference type="ARBA" id="ARBA00022664"/>
    </source>
</evidence>
<feature type="region of interest" description="Disordered" evidence="3">
    <location>
        <begin position="1"/>
        <end position="48"/>
    </location>
</feature>
<evidence type="ECO:0000313" key="5">
    <source>
        <dbReference type="EMBL" id="KIJ37815.1"/>
    </source>
</evidence>
<keyword evidence="1" id="KW-0507">mRNA processing</keyword>
<dbReference type="EMBL" id="KN837166">
    <property type="protein sequence ID" value="KIJ37815.1"/>
    <property type="molecule type" value="Genomic_DNA"/>
</dbReference>
<evidence type="ECO:0000256" key="2">
    <source>
        <dbReference type="PROSITE-ProRule" id="PRU00047"/>
    </source>
</evidence>
<dbReference type="PROSITE" id="PS50158">
    <property type="entry name" value="ZF_CCHC"/>
    <property type="match status" value="1"/>
</dbReference>
<evidence type="ECO:0000259" key="4">
    <source>
        <dbReference type="PROSITE" id="PS50158"/>
    </source>
</evidence>
<name>A0A0C9VJJ6_SPHS4</name>
<keyword evidence="2" id="KW-0862">Zinc</keyword>
<dbReference type="GO" id="GO:0003676">
    <property type="term" value="F:nucleic acid binding"/>
    <property type="evidence" value="ECO:0007669"/>
    <property type="project" value="InterPro"/>
</dbReference>
<dbReference type="HOGENOM" id="CLU_2074647_0_0_1"/>
<protein>
    <recommendedName>
        <fullName evidence="4">CCHC-type domain-containing protein</fullName>
    </recommendedName>
</protein>
<feature type="compositionally biased region" description="Polar residues" evidence="3">
    <location>
        <begin position="104"/>
        <end position="118"/>
    </location>
</feature>
<feature type="domain" description="CCHC-type" evidence="4">
    <location>
        <begin position="66"/>
        <end position="79"/>
    </location>
</feature>
<dbReference type="AlphaFoldDB" id="A0A0C9VJJ6"/>
<organism evidence="5 6">
    <name type="scientific">Sphaerobolus stellatus (strain SS14)</name>
    <dbReference type="NCBI Taxonomy" id="990650"/>
    <lineage>
        <taxon>Eukaryota</taxon>
        <taxon>Fungi</taxon>
        <taxon>Dikarya</taxon>
        <taxon>Basidiomycota</taxon>
        <taxon>Agaricomycotina</taxon>
        <taxon>Agaricomycetes</taxon>
        <taxon>Phallomycetidae</taxon>
        <taxon>Geastrales</taxon>
        <taxon>Sphaerobolaceae</taxon>
        <taxon>Sphaerobolus</taxon>
    </lineage>
</organism>
<dbReference type="InterPro" id="IPR001878">
    <property type="entry name" value="Znf_CCHC"/>
</dbReference>
<dbReference type="Gene3D" id="4.10.60.10">
    <property type="entry name" value="Zinc finger, CCHC-type"/>
    <property type="match status" value="1"/>
</dbReference>
<feature type="region of interest" description="Disordered" evidence="3">
    <location>
        <begin position="85"/>
        <end position="118"/>
    </location>
</feature>